<feature type="compositionally biased region" description="Low complexity" evidence="1">
    <location>
        <begin position="1"/>
        <end position="15"/>
    </location>
</feature>
<evidence type="ECO:0000256" key="1">
    <source>
        <dbReference type="SAM" id="MobiDB-lite"/>
    </source>
</evidence>
<sequence length="157" mass="16644">MAAAAGPTEAPALLLQRPQVAPGPPRLRPHPCAALQPEESVRPGSRGVQIGDAGRATGVLARRPDIAETDAPSPGLTGQSQATAHPPFPQNALSLSLSHSHSLFLLLFFSLTPALIPLRSIRAFPPPPPPPHPPPPPPPPHTFWSEEEEEAQPSERR</sequence>
<feature type="region of interest" description="Disordered" evidence="1">
    <location>
        <begin position="123"/>
        <end position="157"/>
    </location>
</feature>
<feature type="compositionally biased region" description="Acidic residues" evidence="1">
    <location>
        <begin position="145"/>
        <end position="157"/>
    </location>
</feature>
<proteinExistence type="predicted"/>
<feature type="region of interest" description="Disordered" evidence="1">
    <location>
        <begin position="1"/>
        <end position="93"/>
    </location>
</feature>
<organism evidence="2 3">
    <name type="scientific">Xyrichtys novacula</name>
    <name type="common">Pearly razorfish</name>
    <name type="synonym">Hemipteronotus novacula</name>
    <dbReference type="NCBI Taxonomy" id="13765"/>
    <lineage>
        <taxon>Eukaryota</taxon>
        <taxon>Metazoa</taxon>
        <taxon>Chordata</taxon>
        <taxon>Craniata</taxon>
        <taxon>Vertebrata</taxon>
        <taxon>Euteleostomi</taxon>
        <taxon>Actinopterygii</taxon>
        <taxon>Neopterygii</taxon>
        <taxon>Teleostei</taxon>
        <taxon>Neoteleostei</taxon>
        <taxon>Acanthomorphata</taxon>
        <taxon>Eupercaria</taxon>
        <taxon>Labriformes</taxon>
        <taxon>Labridae</taxon>
        <taxon>Xyrichtys</taxon>
    </lineage>
</organism>
<evidence type="ECO:0000313" key="3">
    <source>
        <dbReference type="Proteomes" id="UP001178508"/>
    </source>
</evidence>
<gene>
    <name evidence="2" type="ORF">XNOV1_A008314</name>
</gene>
<protein>
    <submittedName>
        <fullName evidence="2">Uncharacterized protein</fullName>
    </submittedName>
</protein>
<keyword evidence="3" id="KW-1185">Reference proteome</keyword>
<dbReference type="EMBL" id="OY660879">
    <property type="protein sequence ID" value="CAJ1075563.1"/>
    <property type="molecule type" value="Genomic_DNA"/>
</dbReference>
<accession>A0AAV1GT50</accession>
<dbReference type="AlphaFoldDB" id="A0AAV1GT50"/>
<feature type="compositionally biased region" description="Pro residues" evidence="1">
    <location>
        <begin position="124"/>
        <end position="141"/>
    </location>
</feature>
<evidence type="ECO:0000313" key="2">
    <source>
        <dbReference type="EMBL" id="CAJ1075563.1"/>
    </source>
</evidence>
<name>A0AAV1GT50_XYRNO</name>
<reference evidence="2" key="1">
    <citation type="submission" date="2023-08" db="EMBL/GenBank/DDBJ databases">
        <authorList>
            <person name="Alioto T."/>
            <person name="Alioto T."/>
            <person name="Gomez Garrido J."/>
        </authorList>
    </citation>
    <scope>NUCLEOTIDE SEQUENCE</scope>
</reference>
<dbReference type="Proteomes" id="UP001178508">
    <property type="component" value="Chromosome 16"/>
</dbReference>